<dbReference type="EMBL" id="LSCR01000042">
    <property type="protein sequence ID" value="KXB32920.1"/>
    <property type="molecule type" value="Genomic_DNA"/>
</dbReference>
<organism evidence="1 2">
    <name type="scientific">Atopobium deltae</name>
    <dbReference type="NCBI Taxonomy" id="1393034"/>
    <lineage>
        <taxon>Bacteria</taxon>
        <taxon>Bacillati</taxon>
        <taxon>Actinomycetota</taxon>
        <taxon>Coriobacteriia</taxon>
        <taxon>Coriobacteriales</taxon>
        <taxon>Atopobiaceae</taxon>
        <taxon>Atopobium</taxon>
    </lineage>
</organism>
<protein>
    <submittedName>
        <fullName evidence="1">Uncharacterized protein</fullName>
    </submittedName>
</protein>
<reference evidence="2" key="1">
    <citation type="submission" date="2016-01" db="EMBL/GenBank/DDBJ databases">
        <authorList>
            <person name="Mitreva M."/>
            <person name="Pepin K.H."/>
            <person name="Mihindukulasuriya K.A."/>
            <person name="Fulton R."/>
            <person name="Fronick C."/>
            <person name="O'Laughlin M."/>
            <person name="Miner T."/>
            <person name="Herter B."/>
            <person name="Rosa B.A."/>
            <person name="Cordes M."/>
            <person name="Tomlinson C."/>
            <person name="Wollam A."/>
            <person name="Palsikar V.B."/>
            <person name="Mardis E.R."/>
            <person name="Wilson R.K."/>
        </authorList>
    </citation>
    <scope>NUCLEOTIDE SEQUENCE [LARGE SCALE GENOMIC DNA]</scope>
    <source>
        <strain evidence="2">DNF00019</strain>
    </source>
</reference>
<evidence type="ECO:0000313" key="2">
    <source>
        <dbReference type="Proteomes" id="UP000070675"/>
    </source>
</evidence>
<gene>
    <name evidence="1" type="ORF">HMPREF3192_01289</name>
</gene>
<keyword evidence="2" id="KW-1185">Reference proteome</keyword>
<sequence length="44" mass="4654">MYVCNSHACSLSCCNLAVLVVHSCLATHAVSTCTRAMRALNARA</sequence>
<comment type="caution">
    <text evidence="1">The sequence shown here is derived from an EMBL/GenBank/DDBJ whole genome shotgun (WGS) entry which is preliminary data.</text>
</comment>
<dbReference type="AlphaFoldDB" id="A0A133XPQ5"/>
<evidence type="ECO:0000313" key="1">
    <source>
        <dbReference type="EMBL" id="KXB32920.1"/>
    </source>
</evidence>
<proteinExistence type="predicted"/>
<name>A0A133XPQ5_9ACTN</name>
<dbReference type="Proteomes" id="UP000070675">
    <property type="component" value="Unassembled WGS sequence"/>
</dbReference>
<accession>A0A133XPQ5</accession>